<keyword evidence="10 13" id="KW-0406">Ion transport</keyword>
<evidence type="ECO:0000256" key="6">
    <source>
        <dbReference type="ARBA" id="ARBA00022837"/>
    </source>
</evidence>
<feature type="region of interest" description="Disordered" evidence="14">
    <location>
        <begin position="1009"/>
        <end position="1054"/>
    </location>
</feature>
<comment type="subcellular location">
    <subcellularLocation>
        <location evidence="1">Endoplasmic reticulum membrane</location>
        <topology evidence="1">Multi-pass membrane protein</topology>
    </subcellularLocation>
    <subcellularLocation>
        <location evidence="13">Membrane</location>
        <topology evidence="13">Multi-pass membrane protein</topology>
    </subcellularLocation>
</comment>
<dbReference type="InterPro" id="IPR006068">
    <property type="entry name" value="ATPase_P-typ_cation-transptr_C"/>
</dbReference>
<keyword evidence="4 13" id="KW-0812">Transmembrane</keyword>
<reference evidence="16 17" key="1">
    <citation type="journal article" date="2011" name="J. Gen. Appl. Microbiol.">
        <title>Draft genome sequencing of the enigmatic yeast Saitoella complicata.</title>
        <authorList>
            <person name="Nishida H."/>
            <person name="Hamamoto M."/>
            <person name="Sugiyama J."/>
        </authorList>
    </citation>
    <scope>NUCLEOTIDE SEQUENCE [LARGE SCALE GENOMIC DNA]</scope>
    <source>
        <strain evidence="16 17">NRRL Y-17804</strain>
    </source>
</reference>
<proteinExistence type="inferred from homology"/>
<dbReference type="Gene3D" id="3.40.50.1000">
    <property type="entry name" value="HAD superfamily/HAD-like"/>
    <property type="match status" value="1"/>
</dbReference>
<dbReference type="GO" id="GO:0005384">
    <property type="term" value="F:manganese ion transmembrane transporter activity"/>
    <property type="evidence" value="ECO:0007669"/>
    <property type="project" value="UniProtKB-ARBA"/>
</dbReference>
<evidence type="ECO:0000256" key="4">
    <source>
        <dbReference type="ARBA" id="ARBA00022692"/>
    </source>
</evidence>
<keyword evidence="7 13" id="KW-0067">ATP-binding</keyword>
<feature type="transmembrane region" description="Helical" evidence="13">
    <location>
        <begin position="323"/>
        <end position="342"/>
    </location>
</feature>
<dbReference type="SUPFAM" id="SSF81653">
    <property type="entry name" value="Calcium ATPase, transduction domain A"/>
    <property type="match status" value="1"/>
</dbReference>
<dbReference type="InterPro" id="IPR006413">
    <property type="entry name" value="P-type_ATPase_IIA_PMR1"/>
</dbReference>
<keyword evidence="17" id="KW-1185">Reference proteome</keyword>
<dbReference type="InterPro" id="IPR044492">
    <property type="entry name" value="P_typ_ATPase_HD_dom"/>
</dbReference>
<keyword evidence="8" id="KW-1278">Translocase</keyword>
<feature type="region of interest" description="Disordered" evidence="14">
    <location>
        <begin position="75"/>
        <end position="103"/>
    </location>
</feature>
<dbReference type="AlphaFoldDB" id="A0A0E9NJB1"/>
<dbReference type="SFLD" id="SFLDF00027">
    <property type="entry name" value="p-type_atpase"/>
    <property type="match status" value="1"/>
</dbReference>
<dbReference type="NCBIfam" id="TIGR01494">
    <property type="entry name" value="ATPase_P-type"/>
    <property type="match status" value="2"/>
</dbReference>
<dbReference type="InterPro" id="IPR059000">
    <property type="entry name" value="ATPase_P-type_domA"/>
</dbReference>
<dbReference type="GO" id="GO:0016887">
    <property type="term" value="F:ATP hydrolysis activity"/>
    <property type="evidence" value="ECO:0007669"/>
    <property type="project" value="InterPro"/>
</dbReference>
<keyword evidence="11 13" id="KW-0472">Membrane</keyword>
<evidence type="ECO:0000256" key="14">
    <source>
        <dbReference type="SAM" id="MobiDB-lite"/>
    </source>
</evidence>
<dbReference type="SUPFAM" id="SSF81660">
    <property type="entry name" value="Metal cation-transporting ATPase, ATP-binding domain N"/>
    <property type="match status" value="1"/>
</dbReference>
<evidence type="ECO:0000256" key="7">
    <source>
        <dbReference type="ARBA" id="ARBA00022840"/>
    </source>
</evidence>
<dbReference type="GO" id="GO:0005388">
    <property type="term" value="F:P-type calcium transporter activity"/>
    <property type="evidence" value="ECO:0007669"/>
    <property type="project" value="UniProtKB-EC"/>
</dbReference>
<evidence type="ECO:0000256" key="13">
    <source>
        <dbReference type="RuleBase" id="RU361146"/>
    </source>
</evidence>
<dbReference type="InterPro" id="IPR004014">
    <property type="entry name" value="ATPase_P-typ_cation-transptr_N"/>
</dbReference>
<keyword evidence="2 13" id="KW-0813">Transport</keyword>
<feature type="transmembrane region" description="Helical" evidence="13">
    <location>
        <begin position="870"/>
        <end position="887"/>
    </location>
</feature>
<evidence type="ECO:0000256" key="11">
    <source>
        <dbReference type="ARBA" id="ARBA00023136"/>
    </source>
</evidence>
<feature type="domain" description="Cation-transporting P-type ATPase N-terminal" evidence="15">
    <location>
        <begin position="63"/>
        <end position="138"/>
    </location>
</feature>
<comment type="similarity">
    <text evidence="12 13">Belongs to the cation transport ATPase (P-type) (TC 3.A.3) family.</text>
</comment>
<dbReference type="InterPro" id="IPR023214">
    <property type="entry name" value="HAD_sf"/>
</dbReference>
<evidence type="ECO:0000313" key="16">
    <source>
        <dbReference type="EMBL" id="GAO49888.1"/>
    </source>
</evidence>
<dbReference type="FunFam" id="3.40.50.1000:FF:000028">
    <property type="entry name" value="Calcium-transporting P-type ATPase, putative"/>
    <property type="match status" value="1"/>
</dbReference>
<keyword evidence="3 13" id="KW-0109">Calcium transport</keyword>
<evidence type="ECO:0000256" key="1">
    <source>
        <dbReference type="ARBA" id="ARBA00004477"/>
    </source>
</evidence>
<dbReference type="FunFam" id="3.40.50.1000:FF:000001">
    <property type="entry name" value="Phospholipid-transporting ATPase IC"/>
    <property type="match status" value="1"/>
</dbReference>
<dbReference type="Pfam" id="PF13246">
    <property type="entry name" value="Cation_ATPase"/>
    <property type="match status" value="1"/>
</dbReference>
<dbReference type="Proteomes" id="UP000033140">
    <property type="component" value="Unassembled WGS sequence"/>
</dbReference>
<dbReference type="EMBL" id="BACD03000027">
    <property type="protein sequence ID" value="GAO49888.1"/>
    <property type="molecule type" value="Genomic_DNA"/>
</dbReference>
<feature type="compositionally biased region" description="Polar residues" evidence="14">
    <location>
        <begin position="1011"/>
        <end position="1025"/>
    </location>
</feature>
<dbReference type="InterPro" id="IPR018303">
    <property type="entry name" value="ATPase_P-typ_P_site"/>
</dbReference>
<dbReference type="PRINTS" id="PR00120">
    <property type="entry name" value="HATPASE"/>
</dbReference>
<name>A0A0E9NJB1_SAICN</name>
<dbReference type="InterPro" id="IPR008250">
    <property type="entry name" value="ATPase_P-typ_transduc_dom_A_sf"/>
</dbReference>
<dbReference type="Pfam" id="PF00690">
    <property type="entry name" value="Cation_ATPase_N"/>
    <property type="match status" value="1"/>
</dbReference>
<evidence type="ECO:0000256" key="10">
    <source>
        <dbReference type="ARBA" id="ARBA00023065"/>
    </source>
</evidence>
<feature type="transmembrane region" description="Helical" evidence="13">
    <location>
        <begin position="348"/>
        <end position="377"/>
    </location>
</feature>
<evidence type="ECO:0000256" key="5">
    <source>
        <dbReference type="ARBA" id="ARBA00022741"/>
    </source>
</evidence>
<evidence type="ECO:0000259" key="15">
    <source>
        <dbReference type="SMART" id="SM00831"/>
    </source>
</evidence>
<dbReference type="STRING" id="698492.A0A0E9NJB1"/>
<gene>
    <name evidence="16" type="ORF">G7K_4025-t1</name>
</gene>
<evidence type="ECO:0000256" key="12">
    <source>
        <dbReference type="ARBA" id="ARBA00038148"/>
    </source>
</evidence>
<feature type="transmembrane region" description="Helical" evidence="13">
    <location>
        <begin position="837"/>
        <end position="858"/>
    </location>
</feature>
<dbReference type="InterPro" id="IPR023298">
    <property type="entry name" value="ATPase_P-typ_TM_dom_sf"/>
</dbReference>
<dbReference type="EC" id="7.2.2.10" evidence="13"/>
<sequence length="1054" mass="113718">MPSFAQLIYRIPYTPRDAAKHHPLATDRNVKPSQLSNTSAMDGDIELAPTLSNIHHAPTPSQSFSALSVHETLDRLHTSPTHGLSPSDARSRLSLHGPNEFEEEEKDPLWKKFLGGFTEQPLILLLMASSGVSLVVGNVDDAVSIVVAVMIVTTVGFVQEQRSEKSLESLSKLVPHYAQLIRSTDSEGLAGPAPTTVSASTLVPGDLVTFSTGDRIPADVRLLEAVHLEIDESNLTGENEPCLKSTPEVRSHNHHEDPNHGPAITERKNIAFMGTLVRNGHGRGVVVGTGKETEIGAVFSMISTTQKPKTPLQNNMDALGSQLSYLSFLLIGLILLLGLLQGRPWLDMFTIGVSLAVAAIPEGLPLVVTVTLALGVLRMAEKKAIVRKLVSVETLGSVNVVCSDKTGTLTENHMTVTKLWTVDPANLSPVQVKEENGAAAGVAVKNLLRVGSLCNNAHTADLGHFVGQATDVALLEVLAKYGMEDPRSLVKRVHETPFNSERKWMSVAVKAGDEKTVTVCVKGALEAILGRSEGWMNKDGRIEKITEPVKKQIVSVSHGMAEEGLRVLAMASRTSNSERAADEGELTGLCFAGLVGMYDPPRRDIERSISKLLKGGVKVIMITGDSETTAVSIAKRLGMQIGSDHVNEKGQHESVLRGSDIEKMSERELEEVMGRVVVCARTTPRHKMKIIRALQSRGDIVAMTGDGVNDAPALKLANIGISMGKSGTDVAKEAADMVLTDDSFETILGAIEEGKGIFSNIQNFITFQLSTSIAALSLVALATLFGLPNPLNAMQILWINILMDGPPAQSLGVEPVDPDVMNRPPRARDAQIITRKLIGRVLTAAGLMVAGTMAIYVLEMTDGHVTARDTTMTFTCFVLFDMFNALTCRSPTRSVRQFGLTSNKAFNFAVVASLLGQLAVVYVPFFQRIFQTEALGLSDLGLLVVIASSVLWVDEIRKWMGRRDAAMSSGNGKIIIGVIRYAEHKQPDPSHPIPSKAIINSVCPNIKLRPTNPTQPKSASQQTTCKPRGSVEVPASIPFQSNNPSLQHEEDDKE</sequence>
<dbReference type="Gene3D" id="2.70.150.10">
    <property type="entry name" value="Calcium-transporting ATPase, cytoplasmic transduction domain A"/>
    <property type="match status" value="1"/>
</dbReference>
<keyword evidence="5 13" id="KW-0547">Nucleotide-binding</keyword>
<comment type="function">
    <text evidence="13">Catalyzes the hydrolysis of ATP coupled with the transport of calcium.</text>
</comment>
<evidence type="ECO:0000256" key="3">
    <source>
        <dbReference type="ARBA" id="ARBA00022568"/>
    </source>
</evidence>
<dbReference type="PROSITE" id="PS00154">
    <property type="entry name" value="ATPASE_E1_E2"/>
    <property type="match status" value="1"/>
</dbReference>
<evidence type="ECO:0000313" key="17">
    <source>
        <dbReference type="Proteomes" id="UP000033140"/>
    </source>
</evidence>
<keyword evidence="9 13" id="KW-1133">Transmembrane helix</keyword>
<evidence type="ECO:0000256" key="9">
    <source>
        <dbReference type="ARBA" id="ARBA00022989"/>
    </source>
</evidence>
<reference evidence="16 17" key="2">
    <citation type="journal article" date="2014" name="J. Gen. Appl. Microbiol.">
        <title>The early diverging ascomycetous budding yeast Saitoella complicata has three histone deacetylases belonging to the Clr6, Hos2, and Rpd3 lineages.</title>
        <authorList>
            <person name="Nishida H."/>
            <person name="Matsumoto T."/>
            <person name="Kondo S."/>
            <person name="Hamamoto M."/>
            <person name="Yoshikawa H."/>
        </authorList>
    </citation>
    <scope>NUCLEOTIDE SEQUENCE [LARGE SCALE GENOMIC DNA]</scope>
    <source>
        <strain evidence="16 17">NRRL Y-17804</strain>
    </source>
</reference>
<comment type="caution">
    <text evidence="13">Lacks conserved residue(s) required for the propagation of feature annotation.</text>
</comment>
<comment type="catalytic activity">
    <reaction evidence="13">
        <text>Ca(2+)(in) + ATP + H2O = Ca(2+)(out) + ADP + phosphate + H(+)</text>
        <dbReference type="Rhea" id="RHEA:18105"/>
        <dbReference type="ChEBI" id="CHEBI:15377"/>
        <dbReference type="ChEBI" id="CHEBI:15378"/>
        <dbReference type="ChEBI" id="CHEBI:29108"/>
        <dbReference type="ChEBI" id="CHEBI:30616"/>
        <dbReference type="ChEBI" id="CHEBI:43474"/>
        <dbReference type="ChEBI" id="CHEBI:456216"/>
        <dbReference type="EC" id="7.2.2.10"/>
    </reaction>
</comment>
<keyword evidence="6 13" id="KW-0106">Calcium</keyword>
<dbReference type="SFLD" id="SFLDG00002">
    <property type="entry name" value="C1.7:_P-type_atpase_like"/>
    <property type="match status" value="1"/>
</dbReference>
<dbReference type="OMA" id="KMHACET"/>
<dbReference type="SUPFAM" id="SSF56784">
    <property type="entry name" value="HAD-like"/>
    <property type="match status" value="1"/>
</dbReference>
<dbReference type="PRINTS" id="PR00119">
    <property type="entry name" value="CATATPASE"/>
</dbReference>
<dbReference type="GO" id="GO:0005524">
    <property type="term" value="F:ATP binding"/>
    <property type="evidence" value="ECO:0007669"/>
    <property type="project" value="UniProtKB-KW"/>
</dbReference>
<dbReference type="Pfam" id="PF00689">
    <property type="entry name" value="Cation_ATPase_C"/>
    <property type="match status" value="1"/>
</dbReference>
<dbReference type="GO" id="GO:0005789">
    <property type="term" value="C:endoplasmic reticulum membrane"/>
    <property type="evidence" value="ECO:0007669"/>
    <property type="project" value="UniProtKB-SubCell"/>
</dbReference>
<comment type="caution">
    <text evidence="16">The sequence shown here is derived from an EMBL/GenBank/DDBJ whole genome shotgun (WGS) entry which is preliminary data.</text>
</comment>
<evidence type="ECO:0000256" key="8">
    <source>
        <dbReference type="ARBA" id="ARBA00022967"/>
    </source>
</evidence>
<dbReference type="InterPro" id="IPR023299">
    <property type="entry name" value="ATPase_P-typ_cyto_dom_N"/>
</dbReference>
<dbReference type="SMART" id="SM00831">
    <property type="entry name" value="Cation_ATPase_N"/>
    <property type="match status" value="1"/>
</dbReference>
<dbReference type="Gene3D" id="1.20.1110.10">
    <property type="entry name" value="Calcium-transporting ATPase, transmembrane domain"/>
    <property type="match status" value="1"/>
</dbReference>
<organism evidence="16 17">
    <name type="scientific">Saitoella complicata (strain BCRC 22490 / CBS 7301 / JCM 7358 / NBRC 10748 / NRRL Y-17804)</name>
    <dbReference type="NCBI Taxonomy" id="698492"/>
    <lineage>
        <taxon>Eukaryota</taxon>
        <taxon>Fungi</taxon>
        <taxon>Dikarya</taxon>
        <taxon>Ascomycota</taxon>
        <taxon>Taphrinomycotina</taxon>
        <taxon>Taphrinomycotina incertae sedis</taxon>
        <taxon>Saitoella</taxon>
    </lineage>
</organism>
<accession>A0A0E9NJB1</accession>
<feature type="transmembrane region" description="Helical" evidence="13">
    <location>
        <begin position="908"/>
        <end position="929"/>
    </location>
</feature>
<feature type="transmembrane region" description="Helical" evidence="13">
    <location>
        <begin position="935"/>
        <end position="953"/>
    </location>
</feature>
<dbReference type="Pfam" id="PF00122">
    <property type="entry name" value="E1-E2_ATPase"/>
    <property type="match status" value="1"/>
</dbReference>
<dbReference type="InterPro" id="IPR036412">
    <property type="entry name" value="HAD-like_sf"/>
</dbReference>
<dbReference type="Gene3D" id="3.40.1110.10">
    <property type="entry name" value="Calcium-transporting ATPase, cytoplasmic domain N"/>
    <property type="match status" value="1"/>
</dbReference>
<dbReference type="SUPFAM" id="SSF81665">
    <property type="entry name" value="Calcium ATPase, transmembrane domain M"/>
    <property type="match status" value="1"/>
</dbReference>
<dbReference type="NCBIfam" id="TIGR01522">
    <property type="entry name" value="ATPase-IIA2_Ca"/>
    <property type="match status" value="1"/>
</dbReference>
<dbReference type="InterPro" id="IPR001757">
    <property type="entry name" value="P_typ_ATPase"/>
</dbReference>
<protein>
    <recommendedName>
        <fullName evidence="13">Calcium-transporting ATPase</fullName>
        <ecNumber evidence="13">7.2.2.10</ecNumber>
    </recommendedName>
</protein>
<dbReference type="PANTHER" id="PTHR42861">
    <property type="entry name" value="CALCIUM-TRANSPORTING ATPASE"/>
    <property type="match status" value="1"/>
</dbReference>
<dbReference type="SFLD" id="SFLDS00003">
    <property type="entry name" value="Haloacid_Dehalogenase"/>
    <property type="match status" value="1"/>
</dbReference>
<evidence type="ECO:0000256" key="2">
    <source>
        <dbReference type="ARBA" id="ARBA00022448"/>
    </source>
</evidence>
<reference evidence="16 17" key="3">
    <citation type="journal article" date="2015" name="Genome Announc.">
        <title>Draft Genome Sequence of the Archiascomycetous Yeast Saitoella complicata.</title>
        <authorList>
            <person name="Yamauchi K."/>
            <person name="Kondo S."/>
            <person name="Hamamoto M."/>
            <person name="Takahashi Y."/>
            <person name="Ogura Y."/>
            <person name="Hayashi T."/>
            <person name="Nishida H."/>
        </authorList>
    </citation>
    <scope>NUCLEOTIDE SEQUENCE [LARGE SCALE GENOMIC DNA]</scope>
    <source>
        <strain evidence="16 17">NRRL Y-17804</strain>
    </source>
</reference>